<dbReference type="InterPro" id="IPR012292">
    <property type="entry name" value="Globin/Proto"/>
</dbReference>
<dbReference type="InterPro" id="IPR002338">
    <property type="entry name" value="Hemoglobin_a-typ"/>
</dbReference>
<feature type="domain" description="Globin" evidence="8">
    <location>
        <begin position="2"/>
        <end position="142"/>
    </location>
</feature>
<dbReference type="EMBL" id="AY772716">
    <property type="protein sequence ID" value="AAX49345.1"/>
    <property type="molecule type" value="mRNA"/>
</dbReference>
<evidence type="ECO:0000256" key="2">
    <source>
        <dbReference type="ARBA" id="ARBA00022448"/>
    </source>
</evidence>
<evidence type="ECO:0000256" key="1">
    <source>
        <dbReference type="ARBA" id="ARBA00008705"/>
    </source>
</evidence>
<sequence length="142" mass="15806">MVLSDANKQEIHHVAELIKAHAEAVGADALARLFELHPQTKTYFPNFSGYHATDAPVKAHGAKVINAVLKAAEHLDDLPKHLEKLATKHGHELLVDPHNFVLFSDIIVVTLATRLPTFSPATHRAIDKFLEELVHQLSSKYR</sequence>
<dbReference type="GO" id="GO:0072562">
    <property type="term" value="C:blood microparticle"/>
    <property type="evidence" value="ECO:0007669"/>
    <property type="project" value="TreeGrafter"/>
</dbReference>
<keyword evidence="3 7" id="KW-0349">Heme</keyword>
<evidence type="ECO:0000256" key="7">
    <source>
        <dbReference type="RuleBase" id="RU000356"/>
    </source>
</evidence>
<dbReference type="GO" id="GO:0046872">
    <property type="term" value="F:metal ion binding"/>
    <property type="evidence" value="ECO:0007669"/>
    <property type="project" value="UniProtKB-KW"/>
</dbReference>
<keyword evidence="6" id="KW-0408">Iron</keyword>
<name>Q4JDG4_BATEA</name>
<dbReference type="PRINTS" id="PR00612">
    <property type="entry name" value="ALPHAHAEM"/>
</dbReference>
<dbReference type="InterPro" id="IPR050056">
    <property type="entry name" value="Hemoglobin_oxygen_transport"/>
</dbReference>
<dbReference type="Gene3D" id="1.10.490.10">
    <property type="entry name" value="Globins"/>
    <property type="match status" value="1"/>
</dbReference>
<evidence type="ECO:0000259" key="8">
    <source>
        <dbReference type="PROSITE" id="PS01033"/>
    </source>
</evidence>
<organism evidence="9">
    <name type="scientific">Bathyraja eatonii</name>
    <name type="common">Eaton's skate</name>
    <name type="synonym">Raja eatonii</name>
    <dbReference type="NCBI Taxonomy" id="298348"/>
    <lineage>
        <taxon>Eukaryota</taxon>
        <taxon>Metazoa</taxon>
        <taxon>Chordata</taxon>
        <taxon>Craniata</taxon>
        <taxon>Vertebrata</taxon>
        <taxon>Chondrichthyes</taxon>
        <taxon>Elasmobranchii</taxon>
        <taxon>Batoidea</taxon>
        <taxon>Rajiformes</taxon>
        <taxon>Bathyraja</taxon>
    </lineage>
</organism>
<dbReference type="GO" id="GO:0042744">
    <property type="term" value="P:hydrogen peroxide catabolic process"/>
    <property type="evidence" value="ECO:0007669"/>
    <property type="project" value="TreeGrafter"/>
</dbReference>
<dbReference type="AlphaFoldDB" id="Q4JDG4"/>
<dbReference type="InterPro" id="IPR009050">
    <property type="entry name" value="Globin-like_sf"/>
</dbReference>
<evidence type="ECO:0000256" key="5">
    <source>
        <dbReference type="ARBA" id="ARBA00022723"/>
    </source>
</evidence>
<dbReference type="PROSITE" id="PS01033">
    <property type="entry name" value="GLOBIN"/>
    <property type="match status" value="1"/>
</dbReference>
<accession>Q4JDG4</accession>
<dbReference type="Pfam" id="PF00042">
    <property type="entry name" value="Globin"/>
    <property type="match status" value="1"/>
</dbReference>
<evidence type="ECO:0000256" key="6">
    <source>
        <dbReference type="ARBA" id="ARBA00023004"/>
    </source>
</evidence>
<dbReference type="GO" id="GO:0005833">
    <property type="term" value="C:hemoglobin complex"/>
    <property type="evidence" value="ECO:0007669"/>
    <property type="project" value="InterPro"/>
</dbReference>
<keyword evidence="5" id="KW-0479">Metal-binding</keyword>
<dbReference type="CDD" id="cd08927">
    <property type="entry name" value="Hb-alpha-like"/>
    <property type="match status" value="1"/>
</dbReference>
<dbReference type="SUPFAM" id="SSF46458">
    <property type="entry name" value="Globin-like"/>
    <property type="match status" value="1"/>
</dbReference>
<comment type="similarity">
    <text evidence="1 7">Belongs to the globin family.</text>
</comment>
<evidence type="ECO:0000313" key="9">
    <source>
        <dbReference type="EMBL" id="AAX49345.1"/>
    </source>
</evidence>
<reference evidence="9" key="1">
    <citation type="journal article" date="2005" name="Biochem. J.">
        <title>Structure, function and molecular adaptations of haemoglobins of the polar cartilaginous fish Bathyraja eatonii and Raja hyperborea.</title>
        <authorList>
            <person name="Verde C."/>
            <person name="De Rosa M.C."/>
            <person name="Giordano D."/>
            <person name="Mosca D."/>
            <person name="De Pascale D."/>
            <person name="Raiola L."/>
            <person name="Cocca E."/>
            <person name="Carratore V."/>
            <person name="Giardina B."/>
            <person name="Di Prisco G."/>
        </authorList>
    </citation>
    <scope>NUCLEOTIDE SEQUENCE</scope>
</reference>
<evidence type="ECO:0000256" key="4">
    <source>
        <dbReference type="ARBA" id="ARBA00022621"/>
    </source>
</evidence>
<keyword evidence="4 7" id="KW-0561">Oxygen transport</keyword>
<protein>
    <submittedName>
        <fullName evidence="9">Alpha 1 globin</fullName>
    </submittedName>
</protein>
<dbReference type="InterPro" id="IPR000971">
    <property type="entry name" value="Globin"/>
</dbReference>
<dbReference type="GO" id="GO:0031720">
    <property type="term" value="F:haptoglobin binding"/>
    <property type="evidence" value="ECO:0007669"/>
    <property type="project" value="TreeGrafter"/>
</dbReference>
<dbReference type="GO" id="GO:0031838">
    <property type="term" value="C:haptoglobin-hemoglobin complex"/>
    <property type="evidence" value="ECO:0007669"/>
    <property type="project" value="TreeGrafter"/>
</dbReference>
<dbReference type="GO" id="GO:0019825">
    <property type="term" value="F:oxygen binding"/>
    <property type="evidence" value="ECO:0007669"/>
    <property type="project" value="InterPro"/>
</dbReference>
<dbReference type="GO" id="GO:0043177">
    <property type="term" value="F:organic acid binding"/>
    <property type="evidence" value="ECO:0007669"/>
    <property type="project" value="TreeGrafter"/>
</dbReference>
<dbReference type="GO" id="GO:0004601">
    <property type="term" value="F:peroxidase activity"/>
    <property type="evidence" value="ECO:0007669"/>
    <property type="project" value="TreeGrafter"/>
</dbReference>
<keyword evidence="2 7" id="KW-0813">Transport</keyword>
<dbReference type="GO" id="GO:0020037">
    <property type="term" value="F:heme binding"/>
    <property type="evidence" value="ECO:0007669"/>
    <property type="project" value="InterPro"/>
</dbReference>
<evidence type="ECO:0000256" key="3">
    <source>
        <dbReference type="ARBA" id="ARBA00022617"/>
    </source>
</evidence>
<proteinExistence type="evidence at transcript level"/>
<dbReference type="GO" id="GO:0005344">
    <property type="term" value="F:oxygen carrier activity"/>
    <property type="evidence" value="ECO:0007669"/>
    <property type="project" value="UniProtKB-KW"/>
</dbReference>
<dbReference type="PANTHER" id="PTHR11442">
    <property type="entry name" value="HEMOGLOBIN FAMILY MEMBER"/>
    <property type="match status" value="1"/>
</dbReference>